<name>A0ABQ3GI58_9MICC</name>
<evidence type="ECO:0000259" key="1">
    <source>
        <dbReference type="Pfam" id="PF00814"/>
    </source>
</evidence>
<reference evidence="3" key="1">
    <citation type="journal article" date="2019" name="Int. J. Syst. Evol. Microbiol.">
        <title>The Global Catalogue of Microorganisms (GCM) 10K type strain sequencing project: providing services to taxonomists for standard genome sequencing and annotation.</title>
        <authorList>
            <consortium name="The Broad Institute Genomics Platform"/>
            <consortium name="The Broad Institute Genome Sequencing Center for Infectious Disease"/>
            <person name="Wu L."/>
            <person name="Ma J."/>
        </authorList>
    </citation>
    <scope>NUCLEOTIDE SEQUENCE [LARGE SCALE GENOMIC DNA]</scope>
    <source>
        <strain evidence="3">KCTC 19466</strain>
    </source>
</reference>
<feature type="domain" description="Gcp-like" evidence="1">
    <location>
        <begin position="39"/>
        <end position="142"/>
    </location>
</feature>
<proteinExistence type="predicted"/>
<gene>
    <name evidence="2" type="ORF">GCM10008096_11470</name>
</gene>
<dbReference type="InterPro" id="IPR000905">
    <property type="entry name" value="Gcp-like_dom"/>
</dbReference>
<dbReference type="SUPFAM" id="SSF53067">
    <property type="entry name" value="Actin-like ATPase domain"/>
    <property type="match status" value="2"/>
</dbReference>
<organism evidence="2 3">
    <name type="scientific">Zhihengliuella salsuginis</name>
    <dbReference type="NCBI Taxonomy" id="578222"/>
    <lineage>
        <taxon>Bacteria</taxon>
        <taxon>Bacillati</taxon>
        <taxon>Actinomycetota</taxon>
        <taxon>Actinomycetes</taxon>
        <taxon>Micrococcales</taxon>
        <taxon>Micrococcaceae</taxon>
        <taxon>Zhihengliuella</taxon>
    </lineage>
</organism>
<dbReference type="Pfam" id="PF00814">
    <property type="entry name" value="TsaD"/>
    <property type="match status" value="1"/>
</dbReference>
<dbReference type="Gene3D" id="3.30.420.40">
    <property type="match status" value="2"/>
</dbReference>
<sequence>METMLLLAIDTSARATAALVRTHGDRTEVLESFSTDRVNAHAEVLAPAIAGMLEQADVSGREIDQIVVGVGPGPFTGLRVGIATAQALGFAWGVPVGGACSLDAVAWEAAAAGAATGRFVAAIDARRRELYWGVYDDAARLVDGPHVGPASAVAGHEVFGAGAGLYPEQLAAAGAQVVAGWTDRQPDAAALAASAARTLAGGGELLGTTPLYLRESDAKVPAAMLKQTGRPA</sequence>
<dbReference type="EMBL" id="BMXK01000004">
    <property type="protein sequence ID" value="GHD04307.1"/>
    <property type="molecule type" value="Genomic_DNA"/>
</dbReference>
<protein>
    <submittedName>
        <fullName evidence="2">tRNA (Adenosine(37)-N6)-threonylcarbamoyltransferase complex dimerization subunit type 1 TsaB</fullName>
    </submittedName>
</protein>
<dbReference type="InterPro" id="IPR022496">
    <property type="entry name" value="T6A_TsaB"/>
</dbReference>
<accession>A0ABQ3GI58</accession>
<dbReference type="PANTHER" id="PTHR11735">
    <property type="entry name" value="TRNA N6-ADENOSINE THREONYLCARBAMOYLTRANSFERASE"/>
    <property type="match status" value="1"/>
</dbReference>
<dbReference type="NCBIfam" id="TIGR03725">
    <property type="entry name" value="T6A_YeaZ"/>
    <property type="match status" value="1"/>
</dbReference>
<evidence type="ECO:0000313" key="3">
    <source>
        <dbReference type="Proteomes" id="UP000642819"/>
    </source>
</evidence>
<dbReference type="PANTHER" id="PTHR11735:SF11">
    <property type="entry name" value="TRNA THREONYLCARBAMOYLADENOSINE BIOSYNTHESIS PROTEIN TSAB"/>
    <property type="match status" value="1"/>
</dbReference>
<keyword evidence="3" id="KW-1185">Reference proteome</keyword>
<dbReference type="Proteomes" id="UP000642819">
    <property type="component" value="Unassembled WGS sequence"/>
</dbReference>
<dbReference type="InterPro" id="IPR043129">
    <property type="entry name" value="ATPase_NBD"/>
</dbReference>
<evidence type="ECO:0000313" key="2">
    <source>
        <dbReference type="EMBL" id="GHD04307.1"/>
    </source>
</evidence>
<comment type="caution">
    <text evidence="2">The sequence shown here is derived from an EMBL/GenBank/DDBJ whole genome shotgun (WGS) entry which is preliminary data.</text>
</comment>